<evidence type="ECO:0000313" key="3">
    <source>
        <dbReference type="Proteomes" id="UP000461730"/>
    </source>
</evidence>
<gene>
    <name evidence="2" type="ORF">GO493_16870</name>
</gene>
<dbReference type="InterPro" id="IPR019861">
    <property type="entry name" value="PorP/SprF_Bacteroidetes"/>
</dbReference>
<reference evidence="2 3" key="1">
    <citation type="submission" date="2019-12" db="EMBL/GenBank/DDBJ databases">
        <title>Chitinophaga sp. strain ysch24 (GDMCC 1.1355), whole genome shotgun sequence.</title>
        <authorList>
            <person name="Zhang X."/>
        </authorList>
    </citation>
    <scope>NUCLEOTIDE SEQUENCE [LARGE SCALE GENOMIC DNA]</scope>
    <source>
        <strain evidence="3">ysch24</strain>
    </source>
</reference>
<evidence type="ECO:0000313" key="2">
    <source>
        <dbReference type="EMBL" id="MVT09946.1"/>
    </source>
</evidence>
<dbReference type="AlphaFoldDB" id="A0A7K1U6M8"/>
<protein>
    <submittedName>
        <fullName evidence="2">Type IX secretion system membrane protein PorP/SprF</fullName>
    </submittedName>
</protein>
<keyword evidence="3" id="KW-1185">Reference proteome</keyword>
<feature type="chain" id="PRO_5029722550" evidence="1">
    <location>
        <begin position="21"/>
        <end position="343"/>
    </location>
</feature>
<organism evidence="2 3">
    <name type="scientific">Chitinophaga tropicalis</name>
    <dbReference type="NCBI Taxonomy" id="2683588"/>
    <lineage>
        <taxon>Bacteria</taxon>
        <taxon>Pseudomonadati</taxon>
        <taxon>Bacteroidota</taxon>
        <taxon>Chitinophagia</taxon>
        <taxon>Chitinophagales</taxon>
        <taxon>Chitinophagaceae</taxon>
        <taxon>Chitinophaga</taxon>
    </lineage>
</organism>
<dbReference type="Pfam" id="PF11751">
    <property type="entry name" value="PorP_SprF"/>
    <property type="match status" value="1"/>
</dbReference>
<keyword evidence="1" id="KW-0732">Signal</keyword>
<evidence type="ECO:0000256" key="1">
    <source>
        <dbReference type="SAM" id="SignalP"/>
    </source>
</evidence>
<accession>A0A7K1U6M8</accession>
<dbReference type="EMBL" id="WRXN01000007">
    <property type="protein sequence ID" value="MVT09946.1"/>
    <property type="molecule type" value="Genomic_DNA"/>
</dbReference>
<dbReference type="Proteomes" id="UP000461730">
    <property type="component" value="Unassembled WGS sequence"/>
</dbReference>
<comment type="caution">
    <text evidence="2">The sequence shown here is derived from an EMBL/GenBank/DDBJ whole genome shotgun (WGS) entry which is preliminary data.</text>
</comment>
<name>A0A7K1U6M8_9BACT</name>
<proteinExistence type="predicted"/>
<dbReference type="RefSeq" id="WP_157307395.1">
    <property type="nucleotide sequence ID" value="NZ_WRXN01000007.1"/>
</dbReference>
<feature type="signal peptide" evidence="1">
    <location>
        <begin position="1"/>
        <end position="20"/>
    </location>
</feature>
<sequence>MKRFPWLLLLLVIISQSIRAQQQPHYTQYILNPFIINPAMAGIENYWDVKASHRIQWTGLKGAPVTTYLTVHGPLRKSDYPVASVTGLTPPGENPRGRAYWQEYTTPPSHAGVGLTILNDKTGPLNRFSISGTYAHHIPISPRTSVSAGISVGAQTVSVDATLLEFQQPGDPVVASGQQLNKWRPEVNAGLLLYGADYYIGAAVQNIIPQEIAYDNGKVVGDSLYRGKLVPHLFLSGGYRLWLNDDVSVLPSAMVRMVTAAPLSFDVNSKFLYRDRMWIGGSYRINDGFAAMLGVNINASINIGYSYDYTTSSLNTVSRGTHEILIGFLLGNRFGDLCPRNLW</sequence>
<dbReference type="NCBIfam" id="TIGR03519">
    <property type="entry name" value="T9SS_PorP_fam"/>
    <property type="match status" value="1"/>
</dbReference>